<accession>A0ACC2ILS5</accession>
<reference evidence="1" key="1">
    <citation type="submission" date="2022-11" db="EMBL/GenBank/DDBJ databases">
        <title>Genome Sequence of Boeremia exigua.</title>
        <authorList>
            <person name="Buettner E."/>
        </authorList>
    </citation>
    <scope>NUCLEOTIDE SEQUENCE</scope>
    <source>
        <strain evidence="1">CU02</strain>
    </source>
</reference>
<sequence length="650" mass="73936">MAECRHPDIHQFGDIRCCLSCGEALFETAPRPECIADDSNSLGYRYKSLRHTIGEEIRIIVLYAGEPSDDLLCDIVIVNLADRPAYEAVSHTWADANGDDSMSSNIICHGKTIPITRNCDSALRRLRLQSRNRRLWVDSICIDQKSTVEKNRQVKLMSRIYMKASQVLAYTGIEPDQVTKGLERIISYLQDKDTMTMHGPRIKEHLEGLFKLAYFDRVWILQEIGLSQLVTLIIGAHEVRWTGAAISKTLNLSSALGIQAPSILQWNPARRPEEEKDVLTVLSKSRNCSATDPRDKVYALLGLVHSEFSDRFGVDYSLSSSEVFTKLAIYCVNLGRFDVLQHARHASDADLYTPTWVPHWHLKDVFKPPPLQFSQADKDIYGLSWRMSHVQPRAWVRLGSPQRLLIGQIFHYIETKLNTRVDSINYSSATWRQYVQKYTQSCSEHEPDQPLFSSGDIEYVAQQICKQHNHRFACKIVESDAHGSGNAAGGTHPPRTLPFIKLRAHRLDRIIRVLSKISNARHFCIPEDTWPALGSRHCQSCIQEKIRCFKADALKQERTILNSNIELYGSGKVAFITSQSVGFTRGDFRPGDSIWHLYGADVPFILREVKDHYHLVGDCYLHKAGQPFPCKQCGADMGEWPMQTEIIDLW</sequence>
<organism evidence="1 2">
    <name type="scientific">Boeremia exigua</name>
    <dbReference type="NCBI Taxonomy" id="749465"/>
    <lineage>
        <taxon>Eukaryota</taxon>
        <taxon>Fungi</taxon>
        <taxon>Dikarya</taxon>
        <taxon>Ascomycota</taxon>
        <taxon>Pezizomycotina</taxon>
        <taxon>Dothideomycetes</taxon>
        <taxon>Pleosporomycetidae</taxon>
        <taxon>Pleosporales</taxon>
        <taxon>Pleosporineae</taxon>
        <taxon>Didymellaceae</taxon>
        <taxon>Boeremia</taxon>
    </lineage>
</organism>
<protein>
    <submittedName>
        <fullName evidence="1">Uncharacterized protein</fullName>
    </submittedName>
</protein>
<gene>
    <name evidence="1" type="ORF">OPT61_g2397</name>
</gene>
<dbReference type="EMBL" id="JAPHNI010000108">
    <property type="protein sequence ID" value="KAJ8116108.1"/>
    <property type="molecule type" value="Genomic_DNA"/>
</dbReference>
<dbReference type="Proteomes" id="UP001153331">
    <property type="component" value="Unassembled WGS sequence"/>
</dbReference>
<keyword evidence="2" id="KW-1185">Reference proteome</keyword>
<evidence type="ECO:0000313" key="2">
    <source>
        <dbReference type="Proteomes" id="UP001153331"/>
    </source>
</evidence>
<comment type="caution">
    <text evidence="1">The sequence shown here is derived from an EMBL/GenBank/DDBJ whole genome shotgun (WGS) entry which is preliminary data.</text>
</comment>
<name>A0ACC2ILS5_9PLEO</name>
<evidence type="ECO:0000313" key="1">
    <source>
        <dbReference type="EMBL" id="KAJ8116108.1"/>
    </source>
</evidence>
<proteinExistence type="predicted"/>